<proteinExistence type="predicted"/>
<organism evidence="1 2">
    <name type="scientific">Faecalibacterium langellae</name>
    <dbReference type="NCBI Taxonomy" id="3435293"/>
    <lineage>
        <taxon>Bacteria</taxon>
        <taxon>Bacillati</taxon>
        <taxon>Bacillota</taxon>
        <taxon>Clostridia</taxon>
        <taxon>Eubacteriales</taxon>
        <taxon>Oscillospiraceae</taxon>
        <taxon>Faecalibacterium</taxon>
    </lineage>
</organism>
<evidence type="ECO:0000313" key="1">
    <source>
        <dbReference type="EMBL" id="PDX61509.1"/>
    </source>
</evidence>
<comment type="caution">
    <text evidence="1">The sequence shown here is derived from an EMBL/GenBank/DDBJ whole genome shotgun (WGS) entry which is preliminary data.</text>
</comment>
<protein>
    <submittedName>
        <fullName evidence="1">Uncharacterized protein</fullName>
    </submittedName>
</protein>
<sequence length="461" mass="51813">MTPRTPSSSRPSGERGIALADFWEKLWHGLRGELLRTILLAVTVSILLYTGLQPVSRVVLQSFYTNSDFLQNKTDAVGTLIQQNVAESGISSRQVRRITDWYSHGDQPGGCILRVEKDGVVIYDSALNNVEYYRTYSQASKTLDESAYLRTYPLEFSDGSATLYAYGYFDFAVDEAVRTAEFWLCLVLGIGIVLWAVWKKLNYMETLEQSIRVLEGGQLDYKVPVRGTDELAQMAQSLNEMSASLKQQMEQVQQAQQQRYELVTSLSHDLRTPLTAQLGYLELLAEHRYQTPQQHDDYLNKCVRSCQSVIELSNGLFRIASGEASRREPRLEALDAPEVFLQVFAEKLSLLEEQGWQVQYPEADCPACTLQLDVDALCRIADNLVSNLQKYADPAQPVRFGITREGDSLCVRLSNAVRATPQGDSHGVGLKNVEAMMAQMHGRVRRSESGGSFCLTLYFPL</sequence>
<gene>
    <name evidence="1" type="ORF">CGS49_05800</name>
</gene>
<keyword evidence="2" id="KW-1185">Reference proteome</keyword>
<reference evidence="1 2" key="1">
    <citation type="journal article" date="2017" name="Front. Microbiol.">
        <title>New Insights into the Diversity of the Genus Faecalibacterium.</title>
        <authorList>
            <person name="Benevides L."/>
            <person name="Burman S."/>
            <person name="Martin R."/>
            <person name="Robert V."/>
            <person name="Thomas M."/>
            <person name="Miquel S."/>
            <person name="Chain F."/>
            <person name="Sokol H."/>
            <person name="Bermudez-Humaran L.G."/>
            <person name="Morrison M."/>
            <person name="Langella P."/>
            <person name="Azevedo V.A."/>
            <person name="Chatel J.M."/>
            <person name="Soares S."/>
        </authorList>
    </citation>
    <scope>NUCLEOTIDE SEQUENCE [LARGE SCALE GENOMIC DNA]</scope>
    <source>
        <strain evidence="2">CNCM I-4541</strain>
    </source>
</reference>
<dbReference type="Proteomes" id="UP000220959">
    <property type="component" value="Unassembled WGS sequence"/>
</dbReference>
<dbReference type="EMBL" id="NMTR01000014">
    <property type="protein sequence ID" value="PDX61509.1"/>
    <property type="molecule type" value="Genomic_DNA"/>
</dbReference>
<evidence type="ECO:0000313" key="2">
    <source>
        <dbReference type="Proteomes" id="UP000220959"/>
    </source>
</evidence>
<accession>A0ACC9D099</accession>
<name>A0ACC9D099_9FIRM</name>